<evidence type="ECO:0000256" key="1">
    <source>
        <dbReference type="SAM" id="MobiDB-lite"/>
    </source>
</evidence>
<gene>
    <name evidence="2" type="ORF">CPLU01_06426</name>
</gene>
<dbReference type="EMBL" id="WIGO01000074">
    <property type="protein sequence ID" value="KAF6832044.1"/>
    <property type="molecule type" value="Genomic_DNA"/>
</dbReference>
<dbReference type="AlphaFoldDB" id="A0A8H6KI86"/>
<feature type="compositionally biased region" description="Basic and acidic residues" evidence="1">
    <location>
        <begin position="467"/>
        <end position="485"/>
    </location>
</feature>
<feature type="region of interest" description="Disordered" evidence="1">
    <location>
        <begin position="460"/>
        <end position="485"/>
    </location>
</feature>
<protein>
    <submittedName>
        <fullName evidence="2">Uncharacterized protein</fullName>
    </submittedName>
</protein>
<feature type="region of interest" description="Disordered" evidence="1">
    <location>
        <begin position="293"/>
        <end position="321"/>
    </location>
</feature>
<accession>A0A8H6KI86</accession>
<name>A0A8H6KI86_9PEZI</name>
<evidence type="ECO:0000313" key="2">
    <source>
        <dbReference type="EMBL" id="KAF6832044.1"/>
    </source>
</evidence>
<reference evidence="2" key="1">
    <citation type="journal article" date="2020" name="Phytopathology">
        <title>Genome Sequence Resources of Colletotrichum truncatum, C. plurivorum, C. musicola, and C. sojae: Four Species Pathogenic to Soybean (Glycine max).</title>
        <authorList>
            <person name="Rogerio F."/>
            <person name="Boufleur T.R."/>
            <person name="Ciampi-Guillardi M."/>
            <person name="Sukno S.A."/>
            <person name="Thon M.R."/>
            <person name="Massola Junior N.S."/>
            <person name="Baroncelli R."/>
        </authorList>
    </citation>
    <scope>NUCLEOTIDE SEQUENCE</scope>
    <source>
        <strain evidence="2">LFN00145</strain>
    </source>
</reference>
<evidence type="ECO:0000313" key="3">
    <source>
        <dbReference type="Proteomes" id="UP000654918"/>
    </source>
</evidence>
<dbReference type="Proteomes" id="UP000654918">
    <property type="component" value="Unassembled WGS sequence"/>
</dbReference>
<comment type="caution">
    <text evidence="2">The sequence shown here is derived from an EMBL/GenBank/DDBJ whole genome shotgun (WGS) entry which is preliminary data.</text>
</comment>
<keyword evidence="3" id="KW-1185">Reference proteome</keyword>
<organism evidence="2 3">
    <name type="scientific">Colletotrichum plurivorum</name>
    <dbReference type="NCBI Taxonomy" id="2175906"/>
    <lineage>
        <taxon>Eukaryota</taxon>
        <taxon>Fungi</taxon>
        <taxon>Dikarya</taxon>
        <taxon>Ascomycota</taxon>
        <taxon>Pezizomycotina</taxon>
        <taxon>Sordariomycetes</taxon>
        <taxon>Hypocreomycetidae</taxon>
        <taxon>Glomerellales</taxon>
        <taxon>Glomerellaceae</taxon>
        <taxon>Colletotrichum</taxon>
        <taxon>Colletotrichum orchidearum species complex</taxon>
    </lineage>
</organism>
<sequence>MKTGTSHGSDTQRHAAYVPQGTIATATATTDFSSLDARRFRPSLTAYRSYRRDGVSKTPLRCFTGAEPAAAPIANERMTLTNLLSYRQAAKMHATSLLPIGNDLLPIANRPIHVRALGHGYTVHGVPKAPPLAWNGRVGTEMTLNLLRTLGSGVSRLLVSFTTRTFGRPLDQGADISGRMSAKLAVERHRRVPLKRNPMSALPTLQPASRPPAIQGRMARQLLQPTLSDASNGEESVYLRGAVVTRFRHQLHPLQGPQVTSKELPGKVRQNLGEASLIAVDDGPSISSAVGKVREAGPQARRPDASCATEEPKTLYSTSSPAAPELQEFELKVLGNCTPCKANGYLRHLGPAVSQAGATNGAECLCTTWALRRHGSDGEVALGLWHSQWCVRLERFTAATAQIVEKLENGSSAQALVEECKHEQREVDGDETFHMPRDSAAGVQAGSAVRCGHDAPLVLSSPSRGFSEPDHPQLPSSREHKDGWLHSRGRDTKCLAVRWRR</sequence>
<proteinExistence type="predicted"/>